<evidence type="ECO:0000256" key="2">
    <source>
        <dbReference type="SAM" id="SignalP"/>
    </source>
</evidence>
<feature type="region of interest" description="Disordered" evidence="1">
    <location>
        <begin position="237"/>
        <end position="275"/>
    </location>
</feature>
<evidence type="ECO:0000313" key="3">
    <source>
        <dbReference type="EMBL" id="CAD6185449.1"/>
    </source>
</evidence>
<feature type="compositionally biased region" description="Basic residues" evidence="1">
    <location>
        <begin position="265"/>
        <end position="275"/>
    </location>
</feature>
<evidence type="ECO:0000256" key="1">
    <source>
        <dbReference type="SAM" id="MobiDB-lite"/>
    </source>
</evidence>
<proteinExistence type="predicted"/>
<dbReference type="AlphaFoldDB" id="A0A8S1GQC8"/>
<keyword evidence="4" id="KW-1185">Reference proteome</keyword>
<comment type="caution">
    <text evidence="3">The sequence shown here is derived from an EMBL/GenBank/DDBJ whole genome shotgun (WGS) entry which is preliminary data.</text>
</comment>
<feature type="chain" id="PRO_5035827605" evidence="2">
    <location>
        <begin position="29"/>
        <end position="275"/>
    </location>
</feature>
<gene>
    <name evidence="3" type="ORF">CAUJ_LOCUS1368</name>
</gene>
<sequence>MSQGGEMVFSSTSLTYFEFFLLLPLASARPYKVQCNDSQPAQRAVPICRPLFLLSFHLPPSSISCDIDICAVEVPACLASQTFCFDRALIEIQVSARDSKTMLRVFSHEELNRNANDEKKTLRLTSFKVLSKVDEREMEMGIWSDCSCPIIQCKELPVAPEAQQRLKYQPLVIYSADHVSGPVNYELHILDLSIQLAADNQEFSMKQKIRKIFVLSSFRPEIGTTLDDQLRKYEERTKKDQAPKGRMLLAPGTLANLGNPVKKVTPAKRGRPKKS</sequence>
<keyword evidence="2" id="KW-0732">Signal</keyword>
<organism evidence="3 4">
    <name type="scientific">Caenorhabditis auriculariae</name>
    <dbReference type="NCBI Taxonomy" id="2777116"/>
    <lineage>
        <taxon>Eukaryota</taxon>
        <taxon>Metazoa</taxon>
        <taxon>Ecdysozoa</taxon>
        <taxon>Nematoda</taxon>
        <taxon>Chromadorea</taxon>
        <taxon>Rhabditida</taxon>
        <taxon>Rhabditina</taxon>
        <taxon>Rhabditomorpha</taxon>
        <taxon>Rhabditoidea</taxon>
        <taxon>Rhabditidae</taxon>
        <taxon>Peloderinae</taxon>
        <taxon>Caenorhabditis</taxon>
    </lineage>
</organism>
<evidence type="ECO:0000313" key="4">
    <source>
        <dbReference type="Proteomes" id="UP000835052"/>
    </source>
</evidence>
<accession>A0A8S1GQC8</accession>
<protein>
    <submittedName>
        <fullName evidence="3">Uncharacterized protein</fullName>
    </submittedName>
</protein>
<feature type="signal peptide" evidence="2">
    <location>
        <begin position="1"/>
        <end position="28"/>
    </location>
</feature>
<reference evidence="3" key="1">
    <citation type="submission" date="2020-10" db="EMBL/GenBank/DDBJ databases">
        <authorList>
            <person name="Kikuchi T."/>
        </authorList>
    </citation>
    <scope>NUCLEOTIDE SEQUENCE</scope>
    <source>
        <strain evidence="3">NKZ352</strain>
    </source>
</reference>
<dbReference type="EMBL" id="CAJGYM010000002">
    <property type="protein sequence ID" value="CAD6185449.1"/>
    <property type="molecule type" value="Genomic_DNA"/>
</dbReference>
<dbReference type="Proteomes" id="UP000835052">
    <property type="component" value="Unassembled WGS sequence"/>
</dbReference>
<name>A0A8S1GQC8_9PELO</name>